<dbReference type="GeneID" id="110252849"/>
<keyword evidence="2" id="KW-0813">Transport</keyword>
<dbReference type="GO" id="GO:0001508">
    <property type="term" value="P:action potential"/>
    <property type="evidence" value="ECO:0007669"/>
    <property type="project" value="TreeGrafter"/>
</dbReference>
<evidence type="ECO:0000259" key="11">
    <source>
        <dbReference type="Pfam" id="PF07885"/>
    </source>
</evidence>
<keyword evidence="13" id="KW-1185">Reference proteome</keyword>
<evidence type="ECO:0000256" key="1">
    <source>
        <dbReference type="ARBA" id="ARBA00004141"/>
    </source>
</evidence>
<comment type="subcellular location">
    <subcellularLocation>
        <location evidence="1">Membrane</location>
        <topology evidence="1">Multi-pass membrane protein</topology>
    </subcellularLocation>
</comment>
<feature type="transmembrane region" description="Helical" evidence="9">
    <location>
        <begin position="191"/>
        <end position="213"/>
    </location>
</feature>
<dbReference type="GO" id="GO:0005251">
    <property type="term" value="F:delayed rectifier potassium channel activity"/>
    <property type="evidence" value="ECO:0007669"/>
    <property type="project" value="TreeGrafter"/>
</dbReference>
<evidence type="ECO:0000313" key="13">
    <source>
        <dbReference type="Proteomes" id="UP000887567"/>
    </source>
</evidence>
<keyword evidence="7" id="KW-0407">Ion channel</keyword>
<keyword evidence="3 9" id="KW-0812">Transmembrane</keyword>
<dbReference type="GO" id="GO:0008076">
    <property type="term" value="C:voltage-gated potassium channel complex"/>
    <property type="evidence" value="ECO:0007669"/>
    <property type="project" value="InterPro"/>
</dbReference>
<dbReference type="SUPFAM" id="SSF81324">
    <property type="entry name" value="Voltage-gated potassium channels"/>
    <property type="match status" value="1"/>
</dbReference>
<evidence type="ECO:0000256" key="8">
    <source>
        <dbReference type="SAM" id="Coils"/>
    </source>
</evidence>
<dbReference type="Proteomes" id="UP000887567">
    <property type="component" value="Unplaced"/>
</dbReference>
<dbReference type="OrthoDB" id="5953876at2759"/>
<dbReference type="InterPro" id="IPR028325">
    <property type="entry name" value="VG_K_chnl"/>
</dbReference>
<dbReference type="RefSeq" id="XP_020915362.1">
    <property type="nucleotide sequence ID" value="XM_021059703.2"/>
</dbReference>
<name>A0A913Y728_EXADI</name>
<dbReference type="Gene3D" id="1.10.287.70">
    <property type="match status" value="1"/>
</dbReference>
<evidence type="ECO:0000256" key="3">
    <source>
        <dbReference type="ARBA" id="ARBA00022692"/>
    </source>
</evidence>
<dbReference type="GO" id="GO:0015276">
    <property type="term" value="F:ligand-gated monoatomic ion channel activity"/>
    <property type="evidence" value="ECO:0007669"/>
    <property type="project" value="InterPro"/>
</dbReference>
<dbReference type="PRINTS" id="PR00169">
    <property type="entry name" value="KCHANNEL"/>
</dbReference>
<evidence type="ECO:0000256" key="7">
    <source>
        <dbReference type="ARBA" id="ARBA00023303"/>
    </source>
</evidence>
<feature type="transmembrane region" description="Helical" evidence="9">
    <location>
        <begin position="411"/>
        <end position="434"/>
    </location>
</feature>
<dbReference type="PANTHER" id="PTHR11537">
    <property type="entry name" value="VOLTAGE-GATED POTASSIUM CHANNEL"/>
    <property type="match status" value="1"/>
</dbReference>
<evidence type="ECO:0000256" key="4">
    <source>
        <dbReference type="ARBA" id="ARBA00022989"/>
    </source>
</evidence>
<accession>A0A913Y728</accession>
<feature type="coiled-coil region" evidence="8">
    <location>
        <begin position="360"/>
        <end position="387"/>
    </location>
</feature>
<dbReference type="EnsemblMetazoa" id="XM_021059703.2">
    <property type="protein sequence ID" value="XP_020915362.1"/>
    <property type="gene ID" value="LOC110252849"/>
</dbReference>
<proteinExistence type="predicted"/>
<keyword evidence="4 9" id="KW-1133">Transmembrane helix</keyword>
<feature type="transmembrane region" description="Helical" evidence="9">
    <location>
        <begin position="225"/>
        <end position="251"/>
    </location>
</feature>
<keyword evidence="8" id="KW-0175">Coiled coil</keyword>
<feature type="transmembrane region" description="Helical" evidence="9">
    <location>
        <begin position="159"/>
        <end position="179"/>
    </location>
</feature>
<dbReference type="InterPro" id="IPR013099">
    <property type="entry name" value="K_chnl_dom"/>
</dbReference>
<evidence type="ECO:0000313" key="12">
    <source>
        <dbReference type="EnsemblMetazoa" id="XP_020915362.1"/>
    </source>
</evidence>
<feature type="signal peptide" evidence="10">
    <location>
        <begin position="1"/>
        <end position="21"/>
    </location>
</feature>
<keyword evidence="5" id="KW-0406">Ion transport</keyword>
<feature type="domain" description="Potassium channel" evidence="11">
    <location>
        <begin position="172"/>
        <end position="249"/>
    </location>
</feature>
<evidence type="ECO:0000256" key="9">
    <source>
        <dbReference type="SAM" id="Phobius"/>
    </source>
</evidence>
<dbReference type="KEGG" id="epa:110252849"/>
<dbReference type="OMA" id="NEVQRFY"/>
<reference evidence="12" key="1">
    <citation type="submission" date="2022-11" db="UniProtKB">
        <authorList>
            <consortium name="EnsemblMetazoa"/>
        </authorList>
    </citation>
    <scope>IDENTIFICATION</scope>
</reference>
<evidence type="ECO:0000256" key="10">
    <source>
        <dbReference type="SAM" id="SignalP"/>
    </source>
</evidence>
<evidence type="ECO:0000256" key="5">
    <source>
        <dbReference type="ARBA" id="ARBA00023065"/>
    </source>
</evidence>
<keyword evidence="6 9" id="KW-0472">Membrane</keyword>
<keyword evidence="10" id="KW-0732">Signal</keyword>
<evidence type="ECO:0000256" key="6">
    <source>
        <dbReference type="ARBA" id="ARBA00023136"/>
    </source>
</evidence>
<dbReference type="Pfam" id="PF07885">
    <property type="entry name" value="Ion_trans_2"/>
    <property type="match status" value="1"/>
</dbReference>
<dbReference type="AlphaFoldDB" id="A0A913Y728"/>
<sequence>MSLLRATALLLVAALVEMASGTNQTANNTVKCPIKPPCPATIPISWWPTPPYIYKGKDNNQVQGIFPKVLDKLFKDCCGACVNLSYSATPFNDSEEVKKNVGNNGTLVSLTVYGDMKEVRFQNYPFYPVVESPGVVFIVKKEDSSAAATAVMQAVFQGWPVLLLTLIMAALSGIIIWALDTYWNPEEFPRSFFKGTWEGFWWAFVSMTTVGYGDRAPRSVLARTFAFVWVLIGLVIISIFTATVTTSLTAISLSNEVKLYGSEVVALTNTEEQRLGVKSNAKVTEVPTVEELKNNVLAEGTKFTGALLDSYVAGYWADATENPDGSAILKNDNLRVGTVIDHQFAYGFVVDGVLNDDTLTKCLRQKLNRMETEITAIIQEKARTMEDPSQSAAEEKTSNLFDAKSPIFQKAIFTCLGLVAALTVCGLIWEFAYWRPRQPKEAKTEVERIVTPETSYENLVAQQCSEIEEAMMNEVQRFYVAWNKKLEEVKRRNCQMSASDVNVMGMGTESRGF</sequence>
<protein>
    <recommendedName>
        <fullName evidence="11">Potassium channel domain-containing protein</fullName>
    </recommendedName>
</protein>
<organism evidence="12 13">
    <name type="scientific">Exaiptasia diaphana</name>
    <name type="common">Tropical sea anemone</name>
    <name type="synonym">Aiptasia pulchella</name>
    <dbReference type="NCBI Taxonomy" id="2652724"/>
    <lineage>
        <taxon>Eukaryota</taxon>
        <taxon>Metazoa</taxon>
        <taxon>Cnidaria</taxon>
        <taxon>Anthozoa</taxon>
        <taxon>Hexacorallia</taxon>
        <taxon>Actiniaria</taxon>
        <taxon>Aiptasiidae</taxon>
        <taxon>Exaiptasia</taxon>
    </lineage>
</organism>
<evidence type="ECO:0000256" key="2">
    <source>
        <dbReference type="ARBA" id="ARBA00022448"/>
    </source>
</evidence>
<dbReference type="PANTHER" id="PTHR11537:SF252">
    <property type="entry name" value="POTASSIUM VOLTAGE-GATED CHANNEL PROTEIN SHAW"/>
    <property type="match status" value="1"/>
</dbReference>
<feature type="chain" id="PRO_5037249904" description="Potassium channel domain-containing protein" evidence="10">
    <location>
        <begin position="22"/>
        <end position="513"/>
    </location>
</feature>